<organism evidence="1 2">
    <name type="scientific">Panagrolaimus sp. ES5</name>
    <dbReference type="NCBI Taxonomy" id="591445"/>
    <lineage>
        <taxon>Eukaryota</taxon>
        <taxon>Metazoa</taxon>
        <taxon>Ecdysozoa</taxon>
        <taxon>Nematoda</taxon>
        <taxon>Chromadorea</taxon>
        <taxon>Rhabditida</taxon>
        <taxon>Tylenchina</taxon>
        <taxon>Panagrolaimomorpha</taxon>
        <taxon>Panagrolaimoidea</taxon>
        <taxon>Panagrolaimidae</taxon>
        <taxon>Panagrolaimus</taxon>
    </lineage>
</organism>
<accession>A0AC34FW42</accession>
<dbReference type="WBParaSite" id="ES5_v2.g21006.t1">
    <property type="protein sequence ID" value="ES5_v2.g21006.t1"/>
    <property type="gene ID" value="ES5_v2.g21006"/>
</dbReference>
<name>A0AC34FW42_9BILA</name>
<reference evidence="2" key="1">
    <citation type="submission" date="2022-11" db="UniProtKB">
        <authorList>
            <consortium name="WormBaseParasite"/>
        </authorList>
    </citation>
    <scope>IDENTIFICATION</scope>
</reference>
<protein>
    <submittedName>
        <fullName evidence="2">Uncharacterized protein</fullName>
    </submittedName>
</protein>
<evidence type="ECO:0000313" key="1">
    <source>
        <dbReference type="Proteomes" id="UP000887579"/>
    </source>
</evidence>
<proteinExistence type="predicted"/>
<dbReference type="Proteomes" id="UP000887579">
    <property type="component" value="Unplaced"/>
</dbReference>
<evidence type="ECO:0000313" key="2">
    <source>
        <dbReference type="WBParaSite" id="ES5_v2.g21006.t1"/>
    </source>
</evidence>
<sequence>MPQLGNVLKSEVLLYKIAGMILVAQLSMTVSIISLHLNKIKSSIFFTAMDTIIVICQRQSLDTLQIKSIRKLIKRREELDLGDSFQSSKQILLDF</sequence>